<name>A0A017RU57_9CLOT</name>
<proteinExistence type="predicted"/>
<dbReference type="STRING" id="1403537.Q428_10320"/>
<feature type="transmembrane region" description="Helical" evidence="1">
    <location>
        <begin position="88"/>
        <end position="107"/>
    </location>
</feature>
<feature type="transmembrane region" description="Helical" evidence="1">
    <location>
        <begin position="153"/>
        <end position="170"/>
    </location>
</feature>
<reference evidence="3 4" key="1">
    <citation type="journal article" date="2014" name="Genome Announc.">
        <title>Draft Genome Sequence of Fervidicella metallireducens Strain AeBT, an Iron-Reducing Thermoanaerobe from the Great Artesian Basin.</title>
        <authorList>
            <person name="Patel B.K."/>
        </authorList>
    </citation>
    <scope>NUCLEOTIDE SEQUENCE [LARGE SCALE GENOMIC DNA]</scope>
    <source>
        <strain evidence="3 4">AeB</strain>
    </source>
</reference>
<dbReference type="InterPro" id="IPR012429">
    <property type="entry name" value="HGSNAT_cat"/>
</dbReference>
<dbReference type="Pfam" id="PF07786">
    <property type="entry name" value="HGSNAT_cat"/>
    <property type="match status" value="1"/>
</dbReference>
<keyword evidence="4" id="KW-1185">Reference proteome</keyword>
<feature type="transmembrane region" description="Helical" evidence="1">
    <location>
        <begin position="35"/>
        <end position="58"/>
    </location>
</feature>
<dbReference type="AlphaFoldDB" id="A0A017RU57"/>
<feature type="transmembrane region" description="Helical" evidence="1">
    <location>
        <begin position="114"/>
        <end position="133"/>
    </location>
</feature>
<evidence type="ECO:0000256" key="1">
    <source>
        <dbReference type="SAM" id="Phobius"/>
    </source>
</evidence>
<organism evidence="3 4">
    <name type="scientific">Fervidicella metallireducens AeB</name>
    <dbReference type="NCBI Taxonomy" id="1403537"/>
    <lineage>
        <taxon>Bacteria</taxon>
        <taxon>Bacillati</taxon>
        <taxon>Bacillota</taxon>
        <taxon>Clostridia</taxon>
        <taxon>Eubacteriales</taxon>
        <taxon>Clostridiaceae</taxon>
        <taxon>Fervidicella</taxon>
    </lineage>
</organism>
<evidence type="ECO:0000259" key="2">
    <source>
        <dbReference type="Pfam" id="PF07786"/>
    </source>
</evidence>
<keyword evidence="1" id="KW-1133">Transmembrane helix</keyword>
<feature type="transmembrane region" description="Helical" evidence="1">
    <location>
        <begin position="7"/>
        <end position="29"/>
    </location>
</feature>
<protein>
    <recommendedName>
        <fullName evidence="2">Heparan-alpha-glucosaminide N-acetyltransferase catalytic domain-containing protein</fullName>
    </recommendedName>
</protein>
<keyword evidence="1" id="KW-0812">Transmembrane</keyword>
<evidence type="ECO:0000313" key="4">
    <source>
        <dbReference type="Proteomes" id="UP000019681"/>
    </source>
</evidence>
<feature type="domain" description="Heparan-alpha-glucosaminide N-acetyltransferase catalytic" evidence="2">
    <location>
        <begin position="1"/>
        <end position="206"/>
    </location>
</feature>
<accession>A0A017RU57</accession>
<dbReference type="EMBL" id="AZQP01000032">
    <property type="protein sequence ID" value="EYE87959.1"/>
    <property type="molecule type" value="Genomic_DNA"/>
</dbReference>
<keyword evidence="1" id="KW-0472">Membrane</keyword>
<feature type="transmembrane region" description="Helical" evidence="1">
    <location>
        <begin position="65"/>
        <end position="82"/>
    </location>
</feature>
<gene>
    <name evidence="3" type="ORF">Q428_10320</name>
</gene>
<sequence length="219" mass="25398">MDFLRSIAIILMISFHIIYDINEYLGFNVSYDRGFWFYIGKTSAVLFITISGICTGLAKNNFKRGLKILAMAMLITIATFIFDRRQYVRFGILHLLGISIILSPFFLRLKRSTLLIISVISLSIGYKLNKITINNALMVPFGVIYNGFITIDYYPIFPYIGVFAFGVYVYKKLYFNNKSLFSYEINLKFINFLSRHSLKIYLVHQPIILIIITLIKQCI</sequence>
<evidence type="ECO:0000313" key="3">
    <source>
        <dbReference type="EMBL" id="EYE87959.1"/>
    </source>
</evidence>
<dbReference type="Proteomes" id="UP000019681">
    <property type="component" value="Unassembled WGS sequence"/>
</dbReference>
<comment type="caution">
    <text evidence="3">The sequence shown here is derived from an EMBL/GenBank/DDBJ whole genome shotgun (WGS) entry which is preliminary data.</text>
</comment>